<evidence type="ECO:0000259" key="2">
    <source>
        <dbReference type="Pfam" id="PF16220"/>
    </source>
</evidence>
<organism evidence="3 4">
    <name type="scientific">Herbaspirillum lusitanum</name>
    <dbReference type="NCBI Taxonomy" id="213312"/>
    <lineage>
        <taxon>Bacteria</taxon>
        <taxon>Pseudomonadati</taxon>
        <taxon>Pseudomonadota</taxon>
        <taxon>Betaproteobacteria</taxon>
        <taxon>Burkholderiales</taxon>
        <taxon>Oxalobacteraceae</taxon>
        <taxon>Herbaspirillum</taxon>
    </lineage>
</organism>
<dbReference type="EMBL" id="JAQQFM010000010">
    <property type="protein sequence ID" value="MFL9926783.1"/>
    <property type="molecule type" value="Genomic_DNA"/>
</dbReference>
<dbReference type="Pfam" id="PF04773">
    <property type="entry name" value="FecR"/>
    <property type="match status" value="1"/>
</dbReference>
<dbReference type="InterPro" id="IPR012373">
    <property type="entry name" value="Ferrdict_sens_TM"/>
</dbReference>
<dbReference type="RefSeq" id="WP_408160005.1">
    <property type="nucleotide sequence ID" value="NZ_JAQQFM010000010.1"/>
</dbReference>
<accession>A0ABW9AD11</accession>
<sequence length="322" mass="35868">MNAPDLQFASLQQAAEWYSVLHSGDTTPQERLRWQAWLAEREEHRQAWAHIENASRRFSGLTGEQHREVAGQALRNSQSEWRRKRRTLTRLLVLGAAGGAIWKFTSIPEAVLALRADYRTGVGEIRKIELPDGTHAWLNTATALNLDFSPSTRFVHLLAGEALFETAKDATRPFVVATGQGRMRALGTRFTVRRFDTRTLLCVYDGAVEIRPDAGGGPLTVHAGHQAEFTHATAGPLQPVDRAREAWSSGVLLANDIPLAEFAGELARYRRVHLDVAPAVSGLRVMGAYPANDMDKSIDLLADALSLRVRRILPWWITLEPR</sequence>
<evidence type="ECO:0000313" key="4">
    <source>
        <dbReference type="Proteomes" id="UP001629246"/>
    </source>
</evidence>
<evidence type="ECO:0000313" key="3">
    <source>
        <dbReference type="EMBL" id="MFL9926783.1"/>
    </source>
</evidence>
<feature type="domain" description="FecR protein" evidence="1">
    <location>
        <begin position="117"/>
        <end position="209"/>
    </location>
</feature>
<dbReference type="Proteomes" id="UP001629246">
    <property type="component" value="Unassembled WGS sequence"/>
</dbReference>
<dbReference type="PIRSF" id="PIRSF018266">
    <property type="entry name" value="FecR"/>
    <property type="match status" value="1"/>
</dbReference>
<evidence type="ECO:0000259" key="1">
    <source>
        <dbReference type="Pfam" id="PF04773"/>
    </source>
</evidence>
<protein>
    <submittedName>
        <fullName evidence="3">FecR domain-containing protein</fullName>
    </submittedName>
</protein>
<comment type="caution">
    <text evidence="3">The sequence shown here is derived from an EMBL/GenBank/DDBJ whole genome shotgun (WGS) entry which is preliminary data.</text>
</comment>
<dbReference type="Gene3D" id="2.60.120.1440">
    <property type="match status" value="1"/>
</dbReference>
<dbReference type="PANTHER" id="PTHR30273">
    <property type="entry name" value="PERIPLASMIC SIGNAL SENSOR AND SIGMA FACTOR ACTIVATOR FECR-RELATED"/>
    <property type="match status" value="1"/>
</dbReference>
<name>A0ABW9AD11_9BURK</name>
<feature type="domain" description="FecR N-terminal" evidence="2">
    <location>
        <begin position="12"/>
        <end position="52"/>
    </location>
</feature>
<keyword evidence="4" id="KW-1185">Reference proteome</keyword>
<dbReference type="InterPro" id="IPR006860">
    <property type="entry name" value="FecR"/>
</dbReference>
<reference evidence="3 4" key="1">
    <citation type="journal article" date="2024" name="Chem. Sci.">
        <title>Discovery of megapolipeptins by genome mining of a Burkholderiales bacteria collection.</title>
        <authorList>
            <person name="Paulo B.S."/>
            <person name="Recchia M.J.J."/>
            <person name="Lee S."/>
            <person name="Fergusson C.H."/>
            <person name="Romanowski S.B."/>
            <person name="Hernandez A."/>
            <person name="Krull N."/>
            <person name="Liu D.Y."/>
            <person name="Cavanagh H."/>
            <person name="Bos A."/>
            <person name="Gray C.A."/>
            <person name="Murphy B.T."/>
            <person name="Linington R.G."/>
            <person name="Eustaquio A.S."/>
        </authorList>
    </citation>
    <scope>NUCLEOTIDE SEQUENCE [LARGE SCALE GENOMIC DNA]</scope>
    <source>
        <strain evidence="3 4">RL21-008-BIB-A</strain>
    </source>
</reference>
<dbReference type="PANTHER" id="PTHR30273:SF2">
    <property type="entry name" value="PROTEIN FECR"/>
    <property type="match status" value="1"/>
</dbReference>
<dbReference type="Pfam" id="PF16220">
    <property type="entry name" value="DUF4880"/>
    <property type="match status" value="1"/>
</dbReference>
<dbReference type="InterPro" id="IPR032623">
    <property type="entry name" value="FecR_N"/>
</dbReference>
<proteinExistence type="predicted"/>
<gene>
    <name evidence="3" type="ORF">PQR62_21090</name>
</gene>